<protein>
    <recommendedName>
        <fullName evidence="4">Protein kinase domain-containing protein</fullName>
    </recommendedName>
</protein>
<dbReference type="PANTHER" id="PTHR24055">
    <property type="entry name" value="MITOGEN-ACTIVATED PROTEIN KINASE"/>
    <property type="match status" value="1"/>
</dbReference>
<dbReference type="GO" id="GO:0004674">
    <property type="term" value="F:protein serine/threonine kinase activity"/>
    <property type="evidence" value="ECO:0000318"/>
    <property type="project" value="GO_Central"/>
</dbReference>
<feature type="compositionally biased region" description="Low complexity" evidence="3">
    <location>
        <begin position="258"/>
        <end position="270"/>
    </location>
</feature>
<reference evidence="6" key="3">
    <citation type="submission" date="2018-08" db="UniProtKB">
        <authorList>
            <consortium name="EnsemblPlants"/>
        </authorList>
    </citation>
    <scope>IDENTIFICATION</scope>
    <source>
        <strain evidence="6">cv. Bd21</strain>
    </source>
</reference>
<dbReference type="InterPro" id="IPR008271">
    <property type="entry name" value="Ser/Thr_kinase_AS"/>
</dbReference>
<dbReference type="InterPro" id="IPR011009">
    <property type="entry name" value="Kinase-like_dom_sf"/>
</dbReference>
<dbReference type="Proteomes" id="UP000008810">
    <property type="component" value="Chromosome 2"/>
</dbReference>
<evidence type="ECO:0000313" key="7">
    <source>
        <dbReference type="Proteomes" id="UP000008810"/>
    </source>
</evidence>
<dbReference type="GO" id="GO:0005524">
    <property type="term" value="F:ATP binding"/>
    <property type="evidence" value="ECO:0007669"/>
    <property type="project" value="UniProtKB-KW"/>
</dbReference>
<dbReference type="EMBL" id="CM000881">
    <property type="protein sequence ID" value="KQK03702.2"/>
    <property type="molecule type" value="Genomic_DNA"/>
</dbReference>
<dbReference type="SMART" id="SM00220">
    <property type="entry name" value="S_TKc"/>
    <property type="match status" value="1"/>
</dbReference>
<dbReference type="Gramene" id="KQK03702">
    <property type="protein sequence ID" value="KQK03702"/>
    <property type="gene ID" value="BRADI_2g09391v3"/>
</dbReference>
<dbReference type="STRING" id="15368.A0A0Q3MGY2"/>
<dbReference type="EnsemblPlants" id="KQK03702">
    <property type="protein sequence ID" value="KQK03702"/>
    <property type="gene ID" value="BRADI_2g09391v3"/>
</dbReference>
<reference evidence="5" key="2">
    <citation type="submission" date="2017-06" db="EMBL/GenBank/DDBJ databases">
        <title>WGS assembly of Brachypodium distachyon.</title>
        <authorList>
            <consortium name="The International Brachypodium Initiative"/>
            <person name="Lucas S."/>
            <person name="Harmon-Smith M."/>
            <person name="Lail K."/>
            <person name="Tice H."/>
            <person name="Grimwood J."/>
            <person name="Bruce D."/>
            <person name="Barry K."/>
            <person name="Shu S."/>
            <person name="Lindquist E."/>
            <person name="Wang M."/>
            <person name="Pitluck S."/>
            <person name="Vogel J.P."/>
            <person name="Garvin D.F."/>
            <person name="Mockler T.C."/>
            <person name="Schmutz J."/>
            <person name="Rokhsar D."/>
            <person name="Bevan M.W."/>
        </authorList>
    </citation>
    <scope>NUCLEOTIDE SEQUENCE</scope>
    <source>
        <strain evidence="5">Bd21</strain>
    </source>
</reference>
<accession>A0A0Q3MGY2</accession>
<dbReference type="AlphaFoldDB" id="A0A0Q3MGY2"/>
<keyword evidence="2" id="KW-0067">ATP-binding</keyword>
<dbReference type="PROSITE" id="PS50011">
    <property type="entry name" value="PROTEIN_KINASE_DOM"/>
    <property type="match status" value="1"/>
</dbReference>
<dbReference type="Pfam" id="PF00069">
    <property type="entry name" value="Pkinase"/>
    <property type="match status" value="1"/>
</dbReference>
<dbReference type="ExpressionAtlas" id="A0A0Q3MGY2">
    <property type="expression patterns" value="baseline"/>
</dbReference>
<evidence type="ECO:0000259" key="4">
    <source>
        <dbReference type="PROSITE" id="PS50011"/>
    </source>
</evidence>
<keyword evidence="1" id="KW-0547">Nucleotide-binding</keyword>
<dbReference type="PROSITE" id="PS00108">
    <property type="entry name" value="PROTEIN_KINASE_ST"/>
    <property type="match status" value="1"/>
</dbReference>
<feature type="compositionally biased region" description="Polar residues" evidence="3">
    <location>
        <begin position="204"/>
        <end position="216"/>
    </location>
</feature>
<feature type="domain" description="Protein kinase" evidence="4">
    <location>
        <begin position="1"/>
        <end position="270"/>
    </location>
</feature>
<dbReference type="InterPro" id="IPR000719">
    <property type="entry name" value="Prot_kinase_dom"/>
</dbReference>
<dbReference type="GO" id="GO:0005634">
    <property type="term" value="C:nucleus"/>
    <property type="evidence" value="ECO:0000318"/>
    <property type="project" value="GO_Central"/>
</dbReference>
<keyword evidence="7" id="KW-1185">Reference proteome</keyword>
<dbReference type="InterPro" id="IPR050117">
    <property type="entry name" value="MAPK"/>
</dbReference>
<sequence length="270" mass="29542">MFGVVFKARHRATGQPVAIKTLCNPDHEDEADEARALLREARFLEACAGGNPSIVGFRGVLRDGLTHELSLVMDYVPGQSLHRLLHSSSTLNKTSGLPEDTVRAFMWPLLAGAKRMHACHVVHRDLKPANIIVGEGGGSVKICDFGVALSLQEPPPYGVRRGRYRVVPGAGDAAGEDGLRRARRHVVAVRARGYSTGRKRSLCSEGSSKWSAPQTTPRGRSSRPCPWPPGWPRCRPRNRAPCEISSRRRRCPRRDLRSSTAFSPATPTSG</sequence>
<dbReference type="InParanoid" id="A0A0Q3MGY2"/>
<dbReference type="Gene3D" id="1.10.510.10">
    <property type="entry name" value="Transferase(Phosphotransferase) domain 1"/>
    <property type="match status" value="1"/>
</dbReference>
<feature type="region of interest" description="Disordered" evidence="3">
    <location>
        <begin position="198"/>
        <end position="270"/>
    </location>
</feature>
<dbReference type="SUPFAM" id="SSF56112">
    <property type="entry name" value="Protein kinase-like (PK-like)"/>
    <property type="match status" value="1"/>
</dbReference>
<proteinExistence type="predicted"/>
<evidence type="ECO:0000256" key="3">
    <source>
        <dbReference type="SAM" id="MobiDB-lite"/>
    </source>
</evidence>
<organism evidence="5">
    <name type="scientific">Brachypodium distachyon</name>
    <name type="common">Purple false brome</name>
    <name type="synonym">Trachynia distachya</name>
    <dbReference type="NCBI Taxonomy" id="15368"/>
    <lineage>
        <taxon>Eukaryota</taxon>
        <taxon>Viridiplantae</taxon>
        <taxon>Streptophyta</taxon>
        <taxon>Embryophyta</taxon>
        <taxon>Tracheophyta</taxon>
        <taxon>Spermatophyta</taxon>
        <taxon>Magnoliopsida</taxon>
        <taxon>Liliopsida</taxon>
        <taxon>Poales</taxon>
        <taxon>Poaceae</taxon>
        <taxon>BOP clade</taxon>
        <taxon>Pooideae</taxon>
        <taxon>Stipodae</taxon>
        <taxon>Brachypodieae</taxon>
        <taxon>Brachypodium</taxon>
    </lineage>
</organism>
<reference evidence="5 6" key="1">
    <citation type="journal article" date="2010" name="Nature">
        <title>Genome sequencing and analysis of the model grass Brachypodium distachyon.</title>
        <authorList>
            <consortium name="International Brachypodium Initiative"/>
        </authorList>
    </citation>
    <scope>NUCLEOTIDE SEQUENCE [LARGE SCALE GENOMIC DNA]</scope>
    <source>
        <strain evidence="5 6">Bd21</strain>
    </source>
</reference>
<name>A0A0Q3MGY2_BRADI</name>
<evidence type="ECO:0000256" key="1">
    <source>
        <dbReference type="ARBA" id="ARBA00022741"/>
    </source>
</evidence>
<evidence type="ECO:0000256" key="2">
    <source>
        <dbReference type="ARBA" id="ARBA00022840"/>
    </source>
</evidence>
<gene>
    <name evidence="5" type="ORF">BRADI_2g09391v3</name>
</gene>
<evidence type="ECO:0000313" key="5">
    <source>
        <dbReference type="EMBL" id="KQK03702.2"/>
    </source>
</evidence>
<evidence type="ECO:0000313" key="6">
    <source>
        <dbReference type="EnsemblPlants" id="KQK03702"/>
    </source>
</evidence>